<gene>
    <name evidence="2" type="ORF">BXY75_2939</name>
</gene>
<dbReference type="AlphaFoldDB" id="A0A3L9YGP7"/>
<dbReference type="GO" id="GO:0016747">
    <property type="term" value="F:acyltransferase activity, transferring groups other than amino-acyl groups"/>
    <property type="evidence" value="ECO:0007669"/>
    <property type="project" value="InterPro"/>
</dbReference>
<proteinExistence type="predicted"/>
<dbReference type="Proteomes" id="UP000271339">
    <property type="component" value="Unassembled WGS sequence"/>
</dbReference>
<keyword evidence="3" id="KW-1185">Reference proteome</keyword>
<accession>A0A3L9YGP7</accession>
<keyword evidence="2" id="KW-0689">Ribosomal protein</keyword>
<dbReference type="Gene3D" id="3.40.630.30">
    <property type="match status" value="1"/>
</dbReference>
<dbReference type="EMBL" id="REFC01000015">
    <property type="protein sequence ID" value="RMA57058.1"/>
    <property type="molecule type" value="Genomic_DNA"/>
</dbReference>
<dbReference type="SUPFAM" id="SSF55729">
    <property type="entry name" value="Acyl-CoA N-acyltransferases (Nat)"/>
    <property type="match status" value="1"/>
</dbReference>
<comment type="caution">
    <text evidence="2">The sequence shown here is derived from an EMBL/GenBank/DDBJ whole genome shotgun (WGS) entry which is preliminary data.</text>
</comment>
<evidence type="ECO:0000313" key="3">
    <source>
        <dbReference type="Proteomes" id="UP000271339"/>
    </source>
</evidence>
<dbReference type="Pfam" id="PF00583">
    <property type="entry name" value="Acetyltransf_1"/>
    <property type="match status" value="1"/>
</dbReference>
<name>A0A3L9YGP7_9FLAO</name>
<dbReference type="GO" id="GO:0005840">
    <property type="term" value="C:ribosome"/>
    <property type="evidence" value="ECO:0007669"/>
    <property type="project" value="UniProtKB-KW"/>
</dbReference>
<dbReference type="InterPro" id="IPR016181">
    <property type="entry name" value="Acyl_CoA_acyltransferase"/>
</dbReference>
<dbReference type="PROSITE" id="PS51186">
    <property type="entry name" value="GNAT"/>
    <property type="match status" value="1"/>
</dbReference>
<dbReference type="InterPro" id="IPR000182">
    <property type="entry name" value="GNAT_dom"/>
</dbReference>
<protein>
    <submittedName>
        <fullName evidence="2">Ribosomal protein S18 acetylase RimI-like enzyme</fullName>
    </submittedName>
</protein>
<dbReference type="PANTHER" id="PTHR43617:SF33">
    <property type="entry name" value="SPORE COAT POLYSACCHARIDE BIOSYNTHESIS PROTEIN SPSD"/>
    <property type="match status" value="1"/>
</dbReference>
<dbReference type="CDD" id="cd04301">
    <property type="entry name" value="NAT_SF"/>
    <property type="match status" value="1"/>
</dbReference>
<evidence type="ECO:0000259" key="1">
    <source>
        <dbReference type="PROSITE" id="PS51186"/>
    </source>
</evidence>
<feature type="domain" description="N-acetyltransferase" evidence="1">
    <location>
        <begin position="6"/>
        <end position="174"/>
    </location>
</feature>
<dbReference type="PANTHER" id="PTHR43617">
    <property type="entry name" value="L-AMINO ACID N-ACETYLTRANSFERASE"/>
    <property type="match status" value="1"/>
</dbReference>
<keyword evidence="2" id="KW-0687">Ribonucleoprotein</keyword>
<dbReference type="InterPro" id="IPR050276">
    <property type="entry name" value="MshD_Acetyltransferase"/>
</dbReference>
<dbReference type="RefSeq" id="WP_121908486.1">
    <property type="nucleotide sequence ID" value="NZ_REFC01000015.1"/>
</dbReference>
<organism evidence="2 3">
    <name type="scientific">Ulvibacter antarcticus</name>
    <dbReference type="NCBI Taxonomy" id="442714"/>
    <lineage>
        <taxon>Bacteria</taxon>
        <taxon>Pseudomonadati</taxon>
        <taxon>Bacteroidota</taxon>
        <taxon>Flavobacteriia</taxon>
        <taxon>Flavobacteriales</taxon>
        <taxon>Flavobacteriaceae</taxon>
        <taxon>Ulvibacter</taxon>
    </lineage>
</organism>
<evidence type="ECO:0000313" key="2">
    <source>
        <dbReference type="EMBL" id="RMA57058.1"/>
    </source>
</evidence>
<dbReference type="OrthoDB" id="7205533at2"/>
<reference evidence="2 3" key="1">
    <citation type="submission" date="2018-10" db="EMBL/GenBank/DDBJ databases">
        <title>Genomic Encyclopedia of Archaeal and Bacterial Type Strains, Phase II (KMG-II): from individual species to whole genera.</title>
        <authorList>
            <person name="Goeker M."/>
        </authorList>
    </citation>
    <scope>NUCLEOTIDE SEQUENCE [LARGE SCALE GENOMIC DNA]</scope>
    <source>
        <strain evidence="2 3">DSM 23424</strain>
    </source>
</reference>
<sequence>MASEKLTIREVTFSELDLLRKLSIDTFLDTYGSENTEENMGLYLSTYFSEKSLAQQFKNKTTFFYFAERGKSVIGYLKLNFGDTQTENKVQNALEIERIYVLKDFQGQKIGIHLLQHSFNLAKQLTLKSIWLGVWSKNTKAILFYEKNGFIAFDSHPFMLGNDLQEDVMMKLDL</sequence>